<dbReference type="SUPFAM" id="SSF53098">
    <property type="entry name" value="Ribonuclease H-like"/>
    <property type="match status" value="1"/>
</dbReference>
<dbReference type="InterPro" id="IPR001584">
    <property type="entry name" value="Integrase_cat-core"/>
</dbReference>
<comment type="caution">
    <text evidence="3">The sequence shown here is derived from an EMBL/GenBank/DDBJ whole genome shotgun (WGS) entry which is preliminary data.</text>
</comment>
<dbReference type="InterPro" id="IPR050951">
    <property type="entry name" value="Retrovirus_Pol_polyprotein"/>
</dbReference>
<gene>
    <name evidence="3" type="ORF">POCULU_LOCUS3284</name>
</gene>
<evidence type="ECO:0000259" key="2">
    <source>
        <dbReference type="PROSITE" id="PS50994"/>
    </source>
</evidence>
<evidence type="ECO:0000313" key="4">
    <source>
        <dbReference type="Proteomes" id="UP000789572"/>
    </source>
</evidence>
<evidence type="ECO:0000256" key="1">
    <source>
        <dbReference type="SAM" id="MobiDB-lite"/>
    </source>
</evidence>
<dbReference type="GO" id="GO:0005634">
    <property type="term" value="C:nucleus"/>
    <property type="evidence" value="ECO:0007669"/>
    <property type="project" value="UniProtKB-ARBA"/>
</dbReference>
<name>A0A9N9F7R8_9GLOM</name>
<sequence>MCTRYEFVAPETFNVILDNYLERRSEKRKAKAFITRKMYDLAIKILLNPNDIRLADKQLRHWVRTTFELRKDADQDNYILYKRSKGPNSRPARPVCPKERLYEVLAEMHDQLQHPGMTVFWNAIASKYACITQELVEIFISNCSICNFYKNKGRLSMKTILPSKFLTRVQYDLMHVTLPDENFQYICHARDDFTNWLWTAPLKTKSPQEVVNALFNMFIVFGAPLILQSTSGKKFTAEVIQLFKQRWPQSKIIQGKLLPRSHENMEKINNSLQQKLAEWVNLNKHSWNIGLPIITYEINTSVSRVTGATPYELVFGQAPVANLNLLSELEDEGVCSEETMQLKIEEMPYSNNDCAYNNETTTNVGNAELLIEQENACSANAMEATTGQEGEKRGTNFENNQDDESQHSKSSRSQCAKCNKPPTSIKEFWRQAECITEEDWESVKELLSSTEELLVVEKSTDKLKKHLTILLKNLLRFEQNNKFPQNEVREWNNKISAWLRIVSERANSSLEQPVIEPITKNTSEVKVKRQKRSNVAKYLNTKKLRLE</sequence>
<dbReference type="GO" id="GO:0003676">
    <property type="term" value="F:nucleic acid binding"/>
    <property type="evidence" value="ECO:0007669"/>
    <property type="project" value="InterPro"/>
</dbReference>
<dbReference type="PANTHER" id="PTHR37984">
    <property type="entry name" value="PROTEIN CBG26694"/>
    <property type="match status" value="1"/>
</dbReference>
<reference evidence="3" key="1">
    <citation type="submission" date="2021-06" db="EMBL/GenBank/DDBJ databases">
        <authorList>
            <person name="Kallberg Y."/>
            <person name="Tangrot J."/>
            <person name="Rosling A."/>
        </authorList>
    </citation>
    <scope>NUCLEOTIDE SEQUENCE</scope>
    <source>
        <strain evidence="3">IA702</strain>
    </source>
</reference>
<keyword evidence="4" id="KW-1185">Reference proteome</keyword>
<dbReference type="InterPro" id="IPR036397">
    <property type="entry name" value="RNaseH_sf"/>
</dbReference>
<dbReference type="GO" id="GO:0015074">
    <property type="term" value="P:DNA integration"/>
    <property type="evidence" value="ECO:0007669"/>
    <property type="project" value="InterPro"/>
</dbReference>
<dbReference type="InterPro" id="IPR012337">
    <property type="entry name" value="RNaseH-like_sf"/>
</dbReference>
<accession>A0A9N9F7R8</accession>
<dbReference type="Gene3D" id="3.30.420.10">
    <property type="entry name" value="Ribonuclease H-like superfamily/Ribonuclease H"/>
    <property type="match status" value="1"/>
</dbReference>
<evidence type="ECO:0000313" key="3">
    <source>
        <dbReference type="EMBL" id="CAG8515225.1"/>
    </source>
</evidence>
<feature type="region of interest" description="Disordered" evidence="1">
    <location>
        <begin position="383"/>
        <end position="420"/>
    </location>
</feature>
<protein>
    <submittedName>
        <fullName evidence="3">6749_t:CDS:1</fullName>
    </submittedName>
</protein>
<dbReference type="PANTHER" id="PTHR37984:SF5">
    <property type="entry name" value="PROTEIN NYNRIN-LIKE"/>
    <property type="match status" value="1"/>
</dbReference>
<dbReference type="PROSITE" id="PS50994">
    <property type="entry name" value="INTEGRASE"/>
    <property type="match status" value="1"/>
</dbReference>
<dbReference type="EMBL" id="CAJVPJ010000354">
    <property type="protein sequence ID" value="CAG8515225.1"/>
    <property type="molecule type" value="Genomic_DNA"/>
</dbReference>
<dbReference type="AlphaFoldDB" id="A0A9N9F7R8"/>
<dbReference type="Proteomes" id="UP000789572">
    <property type="component" value="Unassembled WGS sequence"/>
</dbReference>
<organism evidence="3 4">
    <name type="scientific">Paraglomus occultum</name>
    <dbReference type="NCBI Taxonomy" id="144539"/>
    <lineage>
        <taxon>Eukaryota</taxon>
        <taxon>Fungi</taxon>
        <taxon>Fungi incertae sedis</taxon>
        <taxon>Mucoromycota</taxon>
        <taxon>Glomeromycotina</taxon>
        <taxon>Glomeromycetes</taxon>
        <taxon>Paraglomerales</taxon>
        <taxon>Paraglomeraceae</taxon>
        <taxon>Paraglomus</taxon>
    </lineage>
</organism>
<proteinExistence type="predicted"/>
<feature type="domain" description="Integrase catalytic" evidence="2">
    <location>
        <begin position="158"/>
        <end position="318"/>
    </location>
</feature>
<dbReference type="OrthoDB" id="2499658at2759"/>